<feature type="transmembrane region" description="Helical" evidence="2">
    <location>
        <begin position="347"/>
        <end position="371"/>
    </location>
</feature>
<reference evidence="3 4" key="1">
    <citation type="journal article" date="2015" name="Stand. Genomic Sci.">
        <title>Genomic Encyclopedia of Bacterial and Archaeal Type Strains, Phase III: the genomes of soil and plant-associated and newly described type strains.</title>
        <authorList>
            <person name="Whitman W.B."/>
            <person name="Woyke T."/>
            <person name="Klenk H.P."/>
            <person name="Zhou Y."/>
            <person name="Lilburn T.G."/>
            <person name="Beck B.J."/>
            <person name="De Vos P."/>
            <person name="Vandamme P."/>
            <person name="Eisen J.A."/>
            <person name="Garrity G."/>
            <person name="Hugenholtz P."/>
            <person name="Kyrpides N.C."/>
        </authorList>
    </citation>
    <scope>NUCLEOTIDE SEQUENCE [LARGE SCALE GENOMIC DNA]</scope>
    <source>
        <strain evidence="3 4">CECT 7306</strain>
    </source>
</reference>
<organism evidence="3 4">
    <name type="scientific">Pseudokineococcus lusitanus</name>
    <dbReference type="NCBI Taxonomy" id="763993"/>
    <lineage>
        <taxon>Bacteria</taxon>
        <taxon>Bacillati</taxon>
        <taxon>Actinomycetota</taxon>
        <taxon>Actinomycetes</taxon>
        <taxon>Kineosporiales</taxon>
        <taxon>Kineosporiaceae</taxon>
        <taxon>Pseudokineococcus</taxon>
    </lineage>
</organism>
<feature type="compositionally biased region" description="Low complexity" evidence="1">
    <location>
        <begin position="1"/>
        <end position="14"/>
    </location>
</feature>
<evidence type="ECO:0000256" key="2">
    <source>
        <dbReference type="SAM" id="Phobius"/>
    </source>
</evidence>
<evidence type="ECO:0000313" key="3">
    <source>
        <dbReference type="EMBL" id="ROP34666.1"/>
    </source>
</evidence>
<proteinExistence type="predicted"/>
<dbReference type="AlphaFoldDB" id="A0A3N1GWY8"/>
<dbReference type="InParanoid" id="A0A3N1GWY8"/>
<dbReference type="Pfam" id="PF19554">
    <property type="entry name" value="DUF6077"/>
    <property type="match status" value="1"/>
</dbReference>
<sequence>MTPVAAAARTAPSRGRARPRRAGVAAAGEGDDVAVGRAERAVRRTLDGTVAVLAAWTPAYHLCLVLGWHAEVAVALAAALLVVAVVVGRRLRATAAPGPARDVRPPRAHRPLLVAAAAAAVVTAVLGAVGAPWTAVAVLWLVAAAAGTAWAARTLHPATPRAASAAPAASRRPGVGLALVAAAGLAVLAATSRWPNPDDLYYVNLSQWTAERGTFPLRDTIFGDEVFPMTSFPPVASYDGLVGTAALLAGVRAADVVYLVVPPLGTALAVLALHRLLRAWRVPAVGLALVVALAFLLWDGGPGYAAPGNLFLIRMWQGKVLLLCLLVPLLLVALLRHAARPSRRTVAALAVGGTAAVGLSTTAMFLVPVLAVGGVAPLLVRRRWRAAAGGFVAASAYPLAAGVVTVAVGGRSADDFLERRTFRFDPGWFGPEIFRDGTVALVGVAAVLLGALLVPHRDARLTTGVLALAVGVTFVPGVTLLVYDVVGLGPTLWRVSWVATVAALVGVLAVRLAGAGTPGAPRVRRVVVPVALVAALVAGGQPIWTAGNRVEQAWPPTLKRGPGSVVVAEAVLARAEPGDVVLLPEQDAITTAVLTTRVKTVAPRDYFLDQLRDVPGFRYDQRLLLVRFADLDALPAGTDDADVLAALADLDVRQACLLLPSGSEEDADRRRAEAPQRVALLEDAGFAATATVGRTACWAR</sequence>
<evidence type="ECO:0008006" key="5">
    <source>
        <dbReference type="Google" id="ProtNLM"/>
    </source>
</evidence>
<dbReference type="EMBL" id="RJKN01000006">
    <property type="protein sequence ID" value="ROP34666.1"/>
    <property type="molecule type" value="Genomic_DNA"/>
</dbReference>
<feature type="transmembrane region" description="Helical" evidence="2">
    <location>
        <begin position="112"/>
        <end position="131"/>
    </location>
</feature>
<feature type="transmembrane region" description="Helical" evidence="2">
    <location>
        <begin position="137"/>
        <end position="155"/>
    </location>
</feature>
<feature type="transmembrane region" description="Helical" evidence="2">
    <location>
        <begin position="318"/>
        <end position="335"/>
    </location>
</feature>
<feature type="region of interest" description="Disordered" evidence="1">
    <location>
        <begin position="1"/>
        <end position="25"/>
    </location>
</feature>
<feature type="transmembrane region" description="Helical" evidence="2">
    <location>
        <begin position="256"/>
        <end position="273"/>
    </location>
</feature>
<feature type="transmembrane region" description="Helical" evidence="2">
    <location>
        <begin position="280"/>
        <end position="298"/>
    </location>
</feature>
<feature type="transmembrane region" description="Helical" evidence="2">
    <location>
        <begin position="74"/>
        <end position="91"/>
    </location>
</feature>
<keyword evidence="2" id="KW-1133">Transmembrane helix</keyword>
<accession>A0A3N1GWY8</accession>
<gene>
    <name evidence="3" type="ORF">EDC03_2484</name>
</gene>
<keyword evidence="2" id="KW-0472">Membrane</keyword>
<protein>
    <recommendedName>
        <fullName evidence="5">Dolichyl-phosphate-mannose-protein mannosyltransferase</fullName>
    </recommendedName>
</protein>
<keyword evidence="4" id="KW-1185">Reference proteome</keyword>
<keyword evidence="2" id="KW-0812">Transmembrane</keyword>
<dbReference type="Proteomes" id="UP000276232">
    <property type="component" value="Unassembled WGS sequence"/>
</dbReference>
<feature type="transmembrane region" description="Helical" evidence="2">
    <location>
        <begin position="433"/>
        <end position="454"/>
    </location>
</feature>
<evidence type="ECO:0000256" key="1">
    <source>
        <dbReference type="SAM" id="MobiDB-lite"/>
    </source>
</evidence>
<feature type="transmembrane region" description="Helical" evidence="2">
    <location>
        <begin position="175"/>
        <end position="194"/>
    </location>
</feature>
<feature type="transmembrane region" description="Helical" evidence="2">
    <location>
        <begin position="461"/>
        <end position="483"/>
    </location>
</feature>
<dbReference type="InterPro" id="IPR045723">
    <property type="entry name" value="DUF6077"/>
</dbReference>
<feature type="transmembrane region" description="Helical" evidence="2">
    <location>
        <begin position="495"/>
        <end position="514"/>
    </location>
</feature>
<feature type="transmembrane region" description="Helical" evidence="2">
    <location>
        <begin position="50"/>
        <end position="68"/>
    </location>
</feature>
<evidence type="ECO:0000313" key="4">
    <source>
        <dbReference type="Proteomes" id="UP000276232"/>
    </source>
</evidence>
<comment type="caution">
    <text evidence="3">The sequence shown here is derived from an EMBL/GenBank/DDBJ whole genome shotgun (WGS) entry which is preliminary data.</text>
</comment>
<name>A0A3N1GWY8_9ACTN</name>